<feature type="compositionally biased region" description="Low complexity" evidence="1">
    <location>
        <begin position="35"/>
        <end position="44"/>
    </location>
</feature>
<feature type="compositionally biased region" description="Basic residues" evidence="1">
    <location>
        <begin position="388"/>
        <end position="408"/>
    </location>
</feature>
<feature type="compositionally biased region" description="Polar residues" evidence="1">
    <location>
        <begin position="1"/>
        <end position="11"/>
    </location>
</feature>
<dbReference type="EMBL" id="GG657757">
    <property type="protein sequence ID" value="EFL36085.1"/>
    <property type="molecule type" value="Genomic_DNA"/>
</dbReference>
<dbReference type="SUPFAM" id="SSF53335">
    <property type="entry name" value="S-adenosyl-L-methionine-dependent methyltransferases"/>
    <property type="match status" value="1"/>
</dbReference>
<dbReference type="STRING" id="591159.SSQG_06603"/>
<dbReference type="GO" id="GO:0016740">
    <property type="term" value="F:transferase activity"/>
    <property type="evidence" value="ECO:0007669"/>
    <property type="project" value="UniProtKB-KW"/>
</dbReference>
<feature type="compositionally biased region" description="Basic residues" evidence="1">
    <location>
        <begin position="317"/>
        <end position="327"/>
    </location>
</feature>
<evidence type="ECO:0000313" key="3">
    <source>
        <dbReference type="Proteomes" id="UP000004184"/>
    </source>
</evidence>
<organism evidence="2 3">
    <name type="scientific">Streptomyces viridochromogenes (strain DSM 40736 / JCM 4977 / BCRC 1201 / Tue 494)</name>
    <dbReference type="NCBI Taxonomy" id="591159"/>
    <lineage>
        <taxon>Bacteria</taxon>
        <taxon>Bacillati</taxon>
        <taxon>Actinomycetota</taxon>
        <taxon>Actinomycetes</taxon>
        <taxon>Kitasatosporales</taxon>
        <taxon>Streptomycetaceae</taxon>
        <taxon>Streptomyces</taxon>
    </lineage>
</organism>
<feature type="region of interest" description="Disordered" evidence="1">
    <location>
        <begin position="1"/>
        <end position="70"/>
    </location>
</feature>
<feature type="compositionally biased region" description="Basic and acidic residues" evidence="1">
    <location>
        <begin position="57"/>
        <end position="67"/>
    </location>
</feature>
<dbReference type="HOGENOM" id="CLU_524707_0_0_11"/>
<feature type="region of interest" description="Disordered" evidence="1">
    <location>
        <begin position="271"/>
        <end position="519"/>
    </location>
</feature>
<feature type="compositionally biased region" description="Pro residues" evidence="1">
    <location>
        <begin position="328"/>
        <end position="338"/>
    </location>
</feature>
<proteinExistence type="predicted"/>
<protein>
    <submittedName>
        <fullName evidence="2">Glycosyl transferase</fullName>
    </submittedName>
</protein>
<keyword evidence="2" id="KW-0808">Transferase</keyword>
<keyword evidence="3" id="KW-1185">Reference proteome</keyword>
<feature type="compositionally biased region" description="Basic and acidic residues" evidence="1">
    <location>
        <begin position="458"/>
        <end position="470"/>
    </location>
</feature>
<feature type="compositionally biased region" description="Basic residues" evidence="1">
    <location>
        <begin position="290"/>
        <end position="309"/>
    </location>
</feature>
<accession>D9X5V4</accession>
<reference evidence="3" key="1">
    <citation type="submission" date="2009-02" db="EMBL/GenBank/DDBJ databases">
        <title>Annotation of Streptomyces viridochromogenes strain DSM 40736.</title>
        <authorList>
            <consortium name="The Broad Institute Genome Sequencing Platform"/>
            <consortium name="Broad Institute Microbial Sequencing Center"/>
            <person name="Fischbach M."/>
            <person name="Godfrey P."/>
            <person name="Ward D."/>
            <person name="Young S."/>
            <person name="Zeng Q."/>
            <person name="Koehrsen M."/>
            <person name="Alvarado L."/>
            <person name="Berlin A.M."/>
            <person name="Bochicchio J."/>
            <person name="Borenstein D."/>
            <person name="Chapman S.B."/>
            <person name="Chen Z."/>
            <person name="Engels R."/>
            <person name="Freedman E."/>
            <person name="Gellesch M."/>
            <person name="Goldberg J."/>
            <person name="Griggs A."/>
            <person name="Gujja S."/>
            <person name="Heilman E.R."/>
            <person name="Heiman D.I."/>
            <person name="Hepburn T.A."/>
            <person name="Howarth C."/>
            <person name="Jen D."/>
            <person name="Larson L."/>
            <person name="Lewis B."/>
            <person name="Mehta T."/>
            <person name="Park D."/>
            <person name="Pearson M."/>
            <person name="Richards J."/>
            <person name="Roberts A."/>
            <person name="Saif S."/>
            <person name="Shea T.D."/>
            <person name="Shenoy N."/>
            <person name="Sisk P."/>
            <person name="Stolte C."/>
            <person name="Sykes S.N."/>
            <person name="Thomson T."/>
            <person name="Walk T."/>
            <person name="White J."/>
            <person name="Yandava C."/>
            <person name="Straight P."/>
            <person name="Clardy J."/>
            <person name="Hung D."/>
            <person name="Kolter R."/>
            <person name="Mekalanos J."/>
            <person name="Walker S."/>
            <person name="Walsh C.T."/>
            <person name="Wieland-Brown L.C."/>
            <person name="Haas B."/>
            <person name="Nusbaum C."/>
            <person name="Birren B."/>
        </authorList>
    </citation>
    <scope>NUCLEOTIDE SEQUENCE [LARGE SCALE GENOMIC DNA]</scope>
    <source>
        <strain evidence="3">DSM 40736 / JCM 4977 / BCRC 1201 / Tue 494</strain>
    </source>
</reference>
<name>D9X5V4_STRVT</name>
<dbReference type="InterPro" id="IPR029063">
    <property type="entry name" value="SAM-dependent_MTases_sf"/>
</dbReference>
<dbReference type="AlphaFoldDB" id="D9X5V4"/>
<dbReference type="Proteomes" id="UP000004184">
    <property type="component" value="Unassembled WGS sequence"/>
</dbReference>
<gene>
    <name evidence="2" type="ORF">SSQG_06603</name>
</gene>
<evidence type="ECO:0000256" key="1">
    <source>
        <dbReference type="SAM" id="MobiDB-lite"/>
    </source>
</evidence>
<dbReference type="Gene3D" id="3.40.50.150">
    <property type="entry name" value="Vaccinia Virus protein VP39"/>
    <property type="match status" value="1"/>
</dbReference>
<sequence length="519" mass="54860">MTNPVTTQQNGAIPAQPGPRGDAVIPGAGDTASDPAGAAVIPGAGPSGKPGSRPTVKLREAGPDDPPRYAPEWLELREPADAAARAHDLLDPLRIRLANLPGKSGGVVIHDLGCGTGSMGRWLAPCLDGPQHWILHDRDPYLLHFAAVASPRSAADGSRVTVETRRGDIARLTPDALHGASLVTASALLDVLTREEIGTLAAACAGAGCPALLTLSVAGRVELTPSHPLDAAIGQAFNDHQRRDGLLGPDAVTAAAEAFSENGATVRFLSEPLAARPRPGGAHGTVAARLGRRRRRTTSRSARRGRRLPGRPPGCLRRGRVARHRPPHGPPGSGPPGGPSVMSPQATGTRPRPASAESFLSAGDRRRPGSHRGARCPGSGSRRAVAQNRRRLRGTAVRGRRGGPRPPRRFPVARPGPRRPGPDRLPQGPYAPRDARRSRHPRRAVLAARYRSLPGRAAADRRGDAAARARDRARHHRVQRLAVGARGPGTPDPAAPRARRRRLLPRAVPQRGPARRHPR</sequence>
<evidence type="ECO:0000313" key="2">
    <source>
        <dbReference type="EMBL" id="EFL36085.1"/>
    </source>
</evidence>